<protein>
    <submittedName>
        <fullName evidence="2">Cyclopropane fatty-acyl-phospholipid synthase-like methyltransferase</fullName>
    </submittedName>
</protein>
<gene>
    <name evidence="2" type="ORF">BC739_000398</name>
</gene>
<dbReference type="SUPFAM" id="SSF53335">
    <property type="entry name" value="S-adenosyl-L-methionine-dependent methyltransferases"/>
    <property type="match status" value="1"/>
</dbReference>
<dbReference type="RefSeq" id="WP_025359173.1">
    <property type="nucleotide sequence ID" value="NZ_BAAABQ010000046.1"/>
</dbReference>
<dbReference type="PANTHER" id="PTHR43861:SF1">
    <property type="entry name" value="TRANS-ACONITATE 2-METHYLTRANSFERASE"/>
    <property type="match status" value="1"/>
</dbReference>
<keyword evidence="1" id="KW-0812">Transmembrane</keyword>
<keyword evidence="1" id="KW-1133">Transmembrane helix</keyword>
<keyword evidence="1" id="KW-0472">Membrane</keyword>
<sequence length="223" mass="24715">MVRWFAPSGSGWSPRLFELYFTRFRSGVGFRQQEQRAVLDALEPRLAPGQRVLELGSGTGHYTLALHERGARVHARDASPAMVDYLVRRVAREAPAGIDAGFGRFPDDLRVRGTFDGVLTVGMVNYVQDLPAAFTALAALLVPGGWLVFNVPRADRSGRRYARLELLTRRRAHLRAPGEVEHAVTAAGLRLAHGPVDAGITSVYRCEAPLRHRPSTDRRNLRV</sequence>
<proteinExistence type="predicted"/>
<evidence type="ECO:0000313" key="3">
    <source>
        <dbReference type="Proteomes" id="UP000517916"/>
    </source>
</evidence>
<dbReference type="CDD" id="cd02440">
    <property type="entry name" value="AdoMet_MTases"/>
    <property type="match status" value="1"/>
</dbReference>
<dbReference type="EMBL" id="JACJID010000001">
    <property type="protein sequence ID" value="MBA8923201.1"/>
    <property type="molecule type" value="Genomic_DNA"/>
</dbReference>
<dbReference type="Gene3D" id="3.40.50.150">
    <property type="entry name" value="Vaccinia Virus protein VP39"/>
    <property type="match status" value="1"/>
</dbReference>
<organism evidence="2 3">
    <name type="scientific">Kutzneria viridogrisea</name>
    <dbReference type="NCBI Taxonomy" id="47990"/>
    <lineage>
        <taxon>Bacteria</taxon>
        <taxon>Bacillati</taxon>
        <taxon>Actinomycetota</taxon>
        <taxon>Actinomycetes</taxon>
        <taxon>Pseudonocardiales</taxon>
        <taxon>Pseudonocardiaceae</taxon>
        <taxon>Kutzneria</taxon>
    </lineage>
</organism>
<dbReference type="Proteomes" id="UP000517916">
    <property type="component" value="Unassembled WGS sequence"/>
</dbReference>
<dbReference type="InterPro" id="IPR029063">
    <property type="entry name" value="SAM-dependent_MTases_sf"/>
</dbReference>
<dbReference type="PANTHER" id="PTHR43861">
    <property type="entry name" value="TRANS-ACONITATE 2-METHYLTRANSFERASE-RELATED"/>
    <property type="match status" value="1"/>
</dbReference>
<comment type="caution">
    <text evidence="2">The sequence shown here is derived from an EMBL/GenBank/DDBJ whole genome shotgun (WGS) entry which is preliminary data.</text>
</comment>
<evidence type="ECO:0000313" key="2">
    <source>
        <dbReference type="EMBL" id="MBA8923201.1"/>
    </source>
</evidence>
<keyword evidence="3" id="KW-1185">Reference proteome</keyword>
<feature type="transmembrane region" description="Helical" evidence="1">
    <location>
        <begin position="132"/>
        <end position="151"/>
    </location>
</feature>
<accession>A0ABR6B8K7</accession>
<name>A0ABR6B8K7_9PSEU</name>
<reference evidence="2 3" key="1">
    <citation type="submission" date="2020-08" db="EMBL/GenBank/DDBJ databases">
        <title>Genomic Encyclopedia of Archaeal and Bacterial Type Strains, Phase II (KMG-II): from individual species to whole genera.</title>
        <authorList>
            <person name="Goeker M."/>
        </authorList>
    </citation>
    <scope>NUCLEOTIDE SEQUENCE [LARGE SCALE GENOMIC DNA]</scope>
    <source>
        <strain evidence="2 3">DSM 43850</strain>
    </source>
</reference>
<evidence type="ECO:0000256" key="1">
    <source>
        <dbReference type="SAM" id="Phobius"/>
    </source>
</evidence>
<dbReference type="Pfam" id="PF13489">
    <property type="entry name" value="Methyltransf_23"/>
    <property type="match status" value="1"/>
</dbReference>